<dbReference type="OrthoDB" id="10487018at2759"/>
<proteinExistence type="predicted"/>
<dbReference type="Proteomes" id="UP000247409">
    <property type="component" value="Unassembled WGS sequence"/>
</dbReference>
<dbReference type="PROSITE" id="PS50030">
    <property type="entry name" value="UBA"/>
    <property type="match status" value="1"/>
</dbReference>
<comment type="caution">
    <text evidence="4">The sequence shown here is derived from an EMBL/GenBank/DDBJ whole genome shotgun (WGS) entry which is preliminary data.</text>
</comment>
<organism evidence="4 5">
    <name type="scientific">Gracilariopsis chorda</name>
    <dbReference type="NCBI Taxonomy" id="448386"/>
    <lineage>
        <taxon>Eukaryota</taxon>
        <taxon>Rhodophyta</taxon>
        <taxon>Florideophyceae</taxon>
        <taxon>Rhodymeniophycidae</taxon>
        <taxon>Gracilariales</taxon>
        <taxon>Gracilariaceae</taxon>
        <taxon>Gracilariopsis</taxon>
    </lineage>
</organism>
<gene>
    <name evidence="4" type="ORF">BWQ96_04299</name>
</gene>
<dbReference type="InterPro" id="IPR009060">
    <property type="entry name" value="UBA-like_sf"/>
</dbReference>
<feature type="domain" description="UBA" evidence="3">
    <location>
        <begin position="340"/>
        <end position="385"/>
    </location>
</feature>
<dbReference type="Gene3D" id="1.10.8.10">
    <property type="entry name" value="DNA helicase RuvA subunit, C-terminal domain"/>
    <property type="match status" value="1"/>
</dbReference>
<protein>
    <recommendedName>
        <fullName evidence="3">UBA domain-containing protein</fullName>
    </recommendedName>
</protein>
<evidence type="ECO:0000313" key="4">
    <source>
        <dbReference type="EMBL" id="PXF45938.1"/>
    </source>
</evidence>
<reference evidence="4 5" key="1">
    <citation type="journal article" date="2018" name="Mol. Biol. Evol.">
        <title>Analysis of the draft genome of the red seaweed Gracilariopsis chorda provides insights into genome size evolution in Rhodophyta.</title>
        <authorList>
            <person name="Lee J."/>
            <person name="Yang E.C."/>
            <person name="Graf L."/>
            <person name="Yang J.H."/>
            <person name="Qiu H."/>
            <person name="Zel Zion U."/>
            <person name="Chan C.X."/>
            <person name="Stephens T.G."/>
            <person name="Weber A.P.M."/>
            <person name="Boo G.H."/>
            <person name="Boo S.M."/>
            <person name="Kim K.M."/>
            <person name="Shin Y."/>
            <person name="Jung M."/>
            <person name="Lee S.J."/>
            <person name="Yim H.S."/>
            <person name="Lee J.H."/>
            <person name="Bhattacharya D."/>
            <person name="Yoon H.S."/>
        </authorList>
    </citation>
    <scope>NUCLEOTIDE SEQUENCE [LARGE SCALE GENOMIC DNA]</scope>
    <source>
        <strain evidence="4 5">SKKU-2015</strain>
        <tissue evidence="4">Whole body</tissue>
    </source>
</reference>
<keyword evidence="2" id="KW-0812">Transmembrane</keyword>
<feature type="transmembrane region" description="Helical" evidence="2">
    <location>
        <begin position="60"/>
        <end position="80"/>
    </location>
</feature>
<feature type="transmembrane region" description="Helical" evidence="2">
    <location>
        <begin position="195"/>
        <end position="220"/>
    </location>
</feature>
<feature type="compositionally biased region" description="Pro residues" evidence="1">
    <location>
        <begin position="121"/>
        <end position="132"/>
    </location>
</feature>
<name>A0A2V3IUW8_9FLOR</name>
<evidence type="ECO:0000256" key="1">
    <source>
        <dbReference type="SAM" id="MobiDB-lite"/>
    </source>
</evidence>
<dbReference type="AlphaFoldDB" id="A0A2V3IUW8"/>
<feature type="transmembrane region" description="Helical" evidence="2">
    <location>
        <begin position="12"/>
        <end position="33"/>
    </location>
</feature>
<evidence type="ECO:0000256" key="2">
    <source>
        <dbReference type="SAM" id="Phobius"/>
    </source>
</evidence>
<dbReference type="EMBL" id="NBIV01000049">
    <property type="protein sequence ID" value="PXF45938.1"/>
    <property type="molecule type" value="Genomic_DNA"/>
</dbReference>
<feature type="region of interest" description="Disordered" evidence="1">
    <location>
        <begin position="83"/>
        <end position="140"/>
    </location>
</feature>
<keyword evidence="2" id="KW-0472">Membrane</keyword>
<sequence length="387" mass="42801">MALTETILPRPILFNGALYACLALIYTVVIFSLEAARPGEYVFSDSDESKWRTVFNNTAIVSWPVLLFGALILIAVRAGANVRRRRRKRSKRKKSKKKSNSHRSTSTLSNRNNSDNTIPNQPLPPSTTPPPVALRAESAHRHESAPDLVHTLTLNDDEENPDLLRVKSSRRVKRSRSETSHVPRGYVSVTRAQRLYAAFGFLWVAVGLAVTAAAAAIVFVGQREHFDDVARILGSENPVWKTWVIPLLTSGILIPVFGVLAITTSFKFFSTLTARYTVAMPTPAASEGSVREVEDIDLLYKMDNEIGEDDVDDDFVAADSPSANLGEYTRIIDSAILPTVPDQSTVDRLMRQLRDMGFRNPDQNMAALQASSFDLEKASEKLANTAT</sequence>
<feature type="transmembrane region" description="Helical" evidence="2">
    <location>
        <begin position="240"/>
        <end position="262"/>
    </location>
</feature>
<evidence type="ECO:0000259" key="3">
    <source>
        <dbReference type="PROSITE" id="PS50030"/>
    </source>
</evidence>
<keyword evidence="5" id="KW-1185">Reference proteome</keyword>
<dbReference type="InterPro" id="IPR015940">
    <property type="entry name" value="UBA"/>
</dbReference>
<feature type="compositionally biased region" description="Low complexity" evidence="1">
    <location>
        <begin position="102"/>
        <end position="120"/>
    </location>
</feature>
<evidence type="ECO:0000313" key="5">
    <source>
        <dbReference type="Proteomes" id="UP000247409"/>
    </source>
</evidence>
<feature type="compositionally biased region" description="Basic residues" evidence="1">
    <location>
        <begin position="83"/>
        <end position="101"/>
    </location>
</feature>
<accession>A0A2V3IUW8</accession>
<keyword evidence="2" id="KW-1133">Transmembrane helix</keyword>
<dbReference type="SUPFAM" id="SSF46934">
    <property type="entry name" value="UBA-like"/>
    <property type="match status" value="1"/>
</dbReference>